<organism evidence="1 2">
    <name type="scientific">Microvirga makkahensis</name>
    <dbReference type="NCBI Taxonomy" id="1128670"/>
    <lineage>
        <taxon>Bacteria</taxon>
        <taxon>Pseudomonadati</taxon>
        <taxon>Pseudomonadota</taxon>
        <taxon>Alphaproteobacteria</taxon>
        <taxon>Hyphomicrobiales</taxon>
        <taxon>Methylobacteriaceae</taxon>
        <taxon>Microvirga</taxon>
    </lineage>
</organism>
<dbReference type="Proteomes" id="UP000436483">
    <property type="component" value="Unassembled WGS sequence"/>
</dbReference>
<comment type="caution">
    <text evidence="1">The sequence shown here is derived from an EMBL/GenBank/DDBJ whole genome shotgun (WGS) entry which is preliminary data.</text>
</comment>
<dbReference type="EMBL" id="WURB01000043">
    <property type="protein sequence ID" value="MXQ14698.1"/>
    <property type="molecule type" value="Genomic_DNA"/>
</dbReference>
<dbReference type="RefSeq" id="WP_160888413.1">
    <property type="nucleotide sequence ID" value="NZ_WURB01000043.1"/>
</dbReference>
<dbReference type="OrthoDB" id="7054074at2"/>
<evidence type="ECO:0000313" key="1">
    <source>
        <dbReference type="EMBL" id="MXQ14698.1"/>
    </source>
</evidence>
<evidence type="ECO:0000313" key="2">
    <source>
        <dbReference type="Proteomes" id="UP000436483"/>
    </source>
</evidence>
<reference evidence="1 2" key="2">
    <citation type="submission" date="2020-01" db="EMBL/GenBank/DDBJ databases">
        <title>Microvirga sp. nov., an arsenate reduction bacterium isolated from Tibet hotspring sediments.</title>
        <authorList>
            <person name="Xian W.-D."/>
            <person name="Li W.-J."/>
        </authorList>
    </citation>
    <scope>NUCLEOTIDE SEQUENCE [LARGE SCALE GENOMIC DNA]</scope>
    <source>
        <strain evidence="1 2">KCTC 23863</strain>
    </source>
</reference>
<evidence type="ECO:0008006" key="3">
    <source>
        <dbReference type="Google" id="ProtNLM"/>
    </source>
</evidence>
<accession>A0A7X3MX80</accession>
<dbReference type="SUPFAM" id="SSF54593">
    <property type="entry name" value="Glyoxalase/Bleomycin resistance protein/Dihydroxybiphenyl dioxygenase"/>
    <property type="match status" value="1"/>
</dbReference>
<proteinExistence type="predicted"/>
<reference evidence="1 2" key="1">
    <citation type="submission" date="2019-12" db="EMBL/GenBank/DDBJ databases">
        <authorList>
            <person name="Yuan C.-G."/>
        </authorList>
    </citation>
    <scope>NUCLEOTIDE SEQUENCE [LARGE SCALE GENOMIC DNA]</scope>
    <source>
        <strain evidence="1 2">KCTC 23863</strain>
    </source>
</reference>
<gene>
    <name evidence="1" type="ORF">GR328_25270</name>
</gene>
<dbReference type="AlphaFoldDB" id="A0A7X3MX80"/>
<keyword evidence="2" id="KW-1185">Reference proteome</keyword>
<dbReference type="Gene3D" id="3.10.180.10">
    <property type="entry name" value="2,3-Dihydroxybiphenyl 1,2-Dioxygenase, domain 1"/>
    <property type="match status" value="1"/>
</dbReference>
<protein>
    <recommendedName>
        <fullName evidence="3">Glyoxalase-like domain-containing protein</fullName>
    </recommendedName>
</protein>
<name>A0A7X3MX80_9HYPH</name>
<sequence length="277" mass="30446">MAERIRLRQICLLTDRLEPLIDTLIAVFGLQVCHGKADLTRYGVPYEEPPAHSAAFFSKHGLASAQLPIGDTFLELVAPTRHDTPAGRYLNRRGGGGYMVITEVEQTDPFLKRVEDHGVRLAGVVDYPTYHELQLDPRDIGASILSFSSHKQDEPFDGQWYPAGAHWRDRVQPGYRAIRSAELACADPARTARQWAAVIGRDAIAVGDALRIPLDDSEVRFVHDLEGRGDRLDAIYIEADDFSTATRAAREAGLVVSDGAIVIGGLKFREVSSDGAN</sequence>
<dbReference type="InterPro" id="IPR029068">
    <property type="entry name" value="Glyas_Bleomycin-R_OHBP_Dase"/>
</dbReference>